<feature type="domain" description="Nucleoside transporter/FeoB GTPase Gate" evidence="2">
    <location>
        <begin position="51"/>
        <end position="134"/>
    </location>
</feature>
<dbReference type="InterPro" id="IPR011642">
    <property type="entry name" value="Gate_dom"/>
</dbReference>
<accession>A0A953LIW5</accession>
<keyword evidence="1" id="KW-1133">Transmembrane helix</keyword>
<evidence type="ECO:0000313" key="4">
    <source>
        <dbReference type="Proteomes" id="UP000732377"/>
    </source>
</evidence>
<evidence type="ECO:0000259" key="2">
    <source>
        <dbReference type="Pfam" id="PF07670"/>
    </source>
</evidence>
<proteinExistence type="predicted"/>
<keyword evidence="1" id="KW-0812">Transmembrane</keyword>
<feature type="transmembrane region" description="Helical" evidence="1">
    <location>
        <begin position="120"/>
        <end position="142"/>
    </location>
</feature>
<organism evidence="3 4">
    <name type="scientific">Symbiobacterium thermophilum</name>
    <dbReference type="NCBI Taxonomy" id="2734"/>
    <lineage>
        <taxon>Bacteria</taxon>
        <taxon>Bacillati</taxon>
        <taxon>Bacillota</taxon>
        <taxon>Clostridia</taxon>
        <taxon>Eubacteriales</taxon>
        <taxon>Symbiobacteriaceae</taxon>
        <taxon>Symbiobacterium</taxon>
    </lineage>
</organism>
<feature type="transmembrane region" description="Helical" evidence="1">
    <location>
        <begin position="87"/>
        <end position="108"/>
    </location>
</feature>
<gene>
    <name evidence="3" type="ORF">CWE10_09835</name>
</gene>
<keyword evidence="1" id="KW-0472">Membrane</keyword>
<dbReference type="EMBL" id="PIUK01000085">
    <property type="protein sequence ID" value="MBY6276499.1"/>
    <property type="molecule type" value="Genomic_DNA"/>
</dbReference>
<reference evidence="3" key="1">
    <citation type="submission" date="2017-11" db="EMBL/GenBank/DDBJ databases">
        <title>Three new genomes from thermophilic consortium.</title>
        <authorList>
            <person name="Quaggio R."/>
            <person name="Amgarten D."/>
            <person name="Setubal J.C."/>
        </authorList>
    </citation>
    <scope>NUCLEOTIDE SEQUENCE</scope>
    <source>
        <strain evidence="3">ZCTH01-B2</strain>
    </source>
</reference>
<protein>
    <submittedName>
        <fullName evidence="3">Nucleoside recognition protein</fullName>
    </submittedName>
</protein>
<comment type="caution">
    <text evidence="3">The sequence shown here is derived from an EMBL/GenBank/DDBJ whole genome shotgun (WGS) entry which is preliminary data.</text>
</comment>
<evidence type="ECO:0000313" key="3">
    <source>
        <dbReference type="EMBL" id="MBY6276499.1"/>
    </source>
</evidence>
<sequence>MGAPGPHRRHGGRRAPAELAAAGGGSVMMWLWWLWEGLLTGVRQVAGLWWLILLFIGIQILKDAGWLGRASRYMAPVLRPLRLPGEAGVPMAAGLGIGLTYGAGVLIQTAREGRLTRDELTVMCVFLGICHAIFEETVLFAAAGANGLLLLAIRLAAAALFGWLAARAWLRPAEQASPVPDEARTR</sequence>
<feature type="transmembrane region" description="Helical" evidence="1">
    <location>
        <begin position="47"/>
        <end position="67"/>
    </location>
</feature>
<dbReference type="Pfam" id="PF07670">
    <property type="entry name" value="Gate"/>
    <property type="match status" value="1"/>
</dbReference>
<dbReference type="Proteomes" id="UP000732377">
    <property type="component" value="Unassembled WGS sequence"/>
</dbReference>
<evidence type="ECO:0000256" key="1">
    <source>
        <dbReference type="SAM" id="Phobius"/>
    </source>
</evidence>
<dbReference type="AlphaFoldDB" id="A0A953LIW5"/>
<name>A0A953LIW5_SYMTR</name>
<feature type="transmembrane region" description="Helical" evidence="1">
    <location>
        <begin position="15"/>
        <end position="35"/>
    </location>
</feature>
<feature type="transmembrane region" description="Helical" evidence="1">
    <location>
        <begin position="148"/>
        <end position="166"/>
    </location>
</feature>